<dbReference type="PROSITE" id="PS50110">
    <property type="entry name" value="RESPONSE_REGULATORY"/>
    <property type="match status" value="1"/>
</dbReference>
<dbReference type="InterPro" id="IPR011006">
    <property type="entry name" value="CheY-like_superfamily"/>
</dbReference>
<evidence type="ECO:0000256" key="2">
    <source>
        <dbReference type="ARBA" id="ARBA00022553"/>
    </source>
</evidence>
<accession>A0ABT1RUC7</accession>
<keyword evidence="2" id="KW-0597">Phosphoprotein</keyword>
<comment type="function">
    <text evidence="3">May play the central regulatory role in sporulation. It may be an element of the effector pathway responsible for the activation of sporulation genes in response to nutritional stress. Spo0A may act in concert with spo0H (a sigma factor) to control the expression of some genes that are critical to the sporulation process.</text>
</comment>
<evidence type="ECO:0000313" key="6">
    <source>
        <dbReference type="EMBL" id="MCQ4638772.1"/>
    </source>
</evidence>
<dbReference type="Proteomes" id="UP001524502">
    <property type="component" value="Unassembled WGS sequence"/>
</dbReference>
<evidence type="ECO:0000259" key="5">
    <source>
        <dbReference type="PROSITE" id="PS50110"/>
    </source>
</evidence>
<dbReference type="EMBL" id="JANFXK010000228">
    <property type="protein sequence ID" value="MCQ4638772.1"/>
    <property type="molecule type" value="Genomic_DNA"/>
</dbReference>
<protein>
    <recommendedName>
        <fullName evidence="1">Stage 0 sporulation protein A homolog</fullName>
    </recommendedName>
</protein>
<dbReference type="Pfam" id="PF00072">
    <property type="entry name" value="Response_reg"/>
    <property type="match status" value="1"/>
</dbReference>
<dbReference type="InterPro" id="IPR001789">
    <property type="entry name" value="Sig_transdc_resp-reg_receiver"/>
</dbReference>
<evidence type="ECO:0000256" key="4">
    <source>
        <dbReference type="PROSITE-ProRule" id="PRU00169"/>
    </source>
</evidence>
<evidence type="ECO:0000256" key="3">
    <source>
        <dbReference type="ARBA" id="ARBA00024867"/>
    </source>
</evidence>
<dbReference type="PANTHER" id="PTHR45339">
    <property type="entry name" value="HYBRID SIGNAL TRANSDUCTION HISTIDINE KINASE J"/>
    <property type="match status" value="1"/>
</dbReference>
<evidence type="ECO:0000256" key="1">
    <source>
        <dbReference type="ARBA" id="ARBA00018672"/>
    </source>
</evidence>
<feature type="domain" description="Response regulatory" evidence="5">
    <location>
        <begin position="1"/>
        <end position="65"/>
    </location>
</feature>
<dbReference type="SUPFAM" id="SSF52172">
    <property type="entry name" value="CheY-like"/>
    <property type="match status" value="1"/>
</dbReference>
<gene>
    <name evidence="6" type="ORF">NE619_18775</name>
</gene>
<dbReference type="Gene3D" id="3.40.50.2300">
    <property type="match status" value="1"/>
</dbReference>
<reference evidence="6 7" key="1">
    <citation type="submission" date="2022-06" db="EMBL/GenBank/DDBJ databases">
        <title>Isolation of gut microbiota from human fecal samples.</title>
        <authorList>
            <person name="Pamer E.G."/>
            <person name="Barat B."/>
            <person name="Waligurski E."/>
            <person name="Medina S."/>
            <person name="Paddock L."/>
            <person name="Mostad J."/>
        </authorList>
    </citation>
    <scope>NUCLEOTIDE SEQUENCE [LARGE SCALE GENOMIC DNA]</scope>
    <source>
        <strain evidence="6 7">SL.3.17</strain>
    </source>
</reference>
<proteinExistence type="predicted"/>
<sequence length="70" mass="7385">KLNGLVATEEIRNSGDGNGATIPFIGLTANAFSEDAHAAMEMGMNGYLAKPIKSYELYGAIAAQLRKNTP</sequence>
<dbReference type="RefSeq" id="WP_256133932.1">
    <property type="nucleotide sequence ID" value="NZ_JANFXK010000228.1"/>
</dbReference>
<evidence type="ECO:0000313" key="7">
    <source>
        <dbReference type="Proteomes" id="UP001524502"/>
    </source>
</evidence>
<comment type="caution">
    <text evidence="6">The sequence shown here is derived from an EMBL/GenBank/DDBJ whole genome shotgun (WGS) entry which is preliminary data.</text>
</comment>
<organism evidence="6 7">
    <name type="scientific">Anaerovorax odorimutans</name>
    <dbReference type="NCBI Taxonomy" id="109327"/>
    <lineage>
        <taxon>Bacteria</taxon>
        <taxon>Bacillati</taxon>
        <taxon>Bacillota</taxon>
        <taxon>Clostridia</taxon>
        <taxon>Peptostreptococcales</taxon>
        <taxon>Anaerovoracaceae</taxon>
        <taxon>Anaerovorax</taxon>
    </lineage>
</organism>
<dbReference type="PANTHER" id="PTHR45339:SF3">
    <property type="entry name" value="HISTIDINE KINASE"/>
    <property type="match status" value="1"/>
</dbReference>
<name>A0ABT1RUC7_9FIRM</name>
<feature type="non-terminal residue" evidence="6">
    <location>
        <position position="1"/>
    </location>
</feature>
<comment type="caution">
    <text evidence="4">Lacks conserved residue(s) required for the propagation of feature annotation.</text>
</comment>
<keyword evidence="7" id="KW-1185">Reference proteome</keyword>